<reference evidence="2" key="1">
    <citation type="journal article" date="2016" name="Nat. Commun.">
        <title>The Gonium pectorale genome demonstrates co-option of cell cycle regulation during the evolution of multicellularity.</title>
        <authorList>
            <person name="Hanschen E.R."/>
            <person name="Marriage T.N."/>
            <person name="Ferris P.J."/>
            <person name="Hamaji T."/>
            <person name="Toyoda A."/>
            <person name="Fujiyama A."/>
            <person name="Neme R."/>
            <person name="Noguchi H."/>
            <person name="Minakuchi Y."/>
            <person name="Suzuki M."/>
            <person name="Kawai-Toyooka H."/>
            <person name="Smith D.R."/>
            <person name="Sparks H."/>
            <person name="Anderson J."/>
            <person name="Bakaric R."/>
            <person name="Luria V."/>
            <person name="Karger A."/>
            <person name="Kirschner M.W."/>
            <person name="Durand P.M."/>
            <person name="Michod R.E."/>
            <person name="Nozaki H."/>
            <person name="Olson B.J."/>
        </authorList>
    </citation>
    <scope>NUCLEOTIDE SEQUENCE [LARGE SCALE GENOMIC DNA]</scope>
    <source>
        <strain evidence="2">NIES-2863</strain>
    </source>
</reference>
<sequence length="234" mass="27417">MDALNQLPNYLIRGEQWAAFWNVYESYMNYNWTASVPLSQLKFNWSQHQQDSFQAVKALYHSQATQEELAWFNEFDLERVLRAARSYYMVLYGYYGKGFVSGFKDSRYVCGRSFESGRCAEFFHGFMDFLRKLCLDVKVIFNSRTSASRDDNAKLYDMDPSKQEDDWARDLAETHRLYDAYAAAHGGHVLRVLYEDMFHPQKNATVARQLLEFLREDPNTPITFNRMPPAKVGP</sequence>
<comment type="caution">
    <text evidence="1">The sequence shown here is derived from an EMBL/GenBank/DDBJ whole genome shotgun (WGS) entry which is preliminary data.</text>
</comment>
<gene>
    <name evidence="1" type="ORF">GPECTOR_7g1288</name>
</gene>
<protein>
    <recommendedName>
        <fullName evidence="3">Sulfotransferase</fullName>
    </recommendedName>
</protein>
<dbReference type="Proteomes" id="UP000075714">
    <property type="component" value="Unassembled WGS sequence"/>
</dbReference>
<dbReference type="AlphaFoldDB" id="A0A150GUG9"/>
<evidence type="ECO:0008006" key="3">
    <source>
        <dbReference type="Google" id="ProtNLM"/>
    </source>
</evidence>
<accession>A0A150GUG9</accession>
<evidence type="ECO:0000313" key="2">
    <source>
        <dbReference type="Proteomes" id="UP000075714"/>
    </source>
</evidence>
<keyword evidence="2" id="KW-1185">Reference proteome</keyword>
<dbReference type="InterPro" id="IPR027417">
    <property type="entry name" value="P-loop_NTPase"/>
</dbReference>
<dbReference type="Gene3D" id="3.40.50.300">
    <property type="entry name" value="P-loop containing nucleotide triphosphate hydrolases"/>
    <property type="match status" value="1"/>
</dbReference>
<organism evidence="1 2">
    <name type="scientific">Gonium pectorale</name>
    <name type="common">Green alga</name>
    <dbReference type="NCBI Taxonomy" id="33097"/>
    <lineage>
        <taxon>Eukaryota</taxon>
        <taxon>Viridiplantae</taxon>
        <taxon>Chlorophyta</taxon>
        <taxon>core chlorophytes</taxon>
        <taxon>Chlorophyceae</taxon>
        <taxon>CS clade</taxon>
        <taxon>Chlamydomonadales</taxon>
        <taxon>Volvocaceae</taxon>
        <taxon>Gonium</taxon>
    </lineage>
</organism>
<dbReference type="OrthoDB" id="526313at2759"/>
<evidence type="ECO:0000313" key="1">
    <source>
        <dbReference type="EMBL" id="KXZ53392.1"/>
    </source>
</evidence>
<proteinExistence type="predicted"/>
<dbReference type="EMBL" id="LSYV01000008">
    <property type="protein sequence ID" value="KXZ53392.1"/>
    <property type="molecule type" value="Genomic_DNA"/>
</dbReference>
<name>A0A150GUG9_GONPE</name>